<dbReference type="GO" id="GO:0071897">
    <property type="term" value="P:DNA biosynthetic process"/>
    <property type="evidence" value="ECO:0007669"/>
    <property type="project" value="UniProtKB-KW"/>
</dbReference>
<evidence type="ECO:0000256" key="2">
    <source>
        <dbReference type="ARBA" id="ARBA00012118"/>
    </source>
</evidence>
<evidence type="ECO:0000256" key="1">
    <source>
        <dbReference type="ARBA" id="ARBA00007587"/>
    </source>
</evidence>
<dbReference type="SUPFAM" id="SSF52540">
    <property type="entry name" value="P-loop containing nucleoside triphosphate hydrolases"/>
    <property type="match status" value="1"/>
</dbReference>
<organism evidence="11 12">
    <name type="scientific">Homoserinimonas hongtaonis</name>
    <dbReference type="NCBI Taxonomy" id="2079791"/>
    <lineage>
        <taxon>Bacteria</taxon>
        <taxon>Bacillati</taxon>
        <taxon>Actinomycetota</taxon>
        <taxon>Actinomycetes</taxon>
        <taxon>Micrococcales</taxon>
        <taxon>Microbacteriaceae</taxon>
        <taxon>Homoserinimonas</taxon>
    </lineage>
</organism>
<gene>
    <name evidence="11" type="ORF">DF220_05555</name>
</gene>
<evidence type="ECO:0000256" key="3">
    <source>
        <dbReference type="ARBA" id="ARBA00022634"/>
    </source>
</evidence>
<evidence type="ECO:0000256" key="9">
    <source>
        <dbReference type="RuleBase" id="RU000544"/>
    </source>
</evidence>
<evidence type="ECO:0000256" key="4">
    <source>
        <dbReference type="ARBA" id="ARBA00022679"/>
    </source>
</evidence>
<dbReference type="NCBIfam" id="NF003300">
    <property type="entry name" value="PRK04296.1-5"/>
    <property type="match status" value="1"/>
</dbReference>
<comment type="catalytic activity">
    <reaction evidence="9">
        <text>thymidine + ATP = dTMP + ADP + H(+)</text>
        <dbReference type="Rhea" id="RHEA:19129"/>
        <dbReference type="ChEBI" id="CHEBI:15378"/>
        <dbReference type="ChEBI" id="CHEBI:17748"/>
        <dbReference type="ChEBI" id="CHEBI:30616"/>
        <dbReference type="ChEBI" id="CHEBI:63528"/>
        <dbReference type="ChEBI" id="CHEBI:456216"/>
        <dbReference type="EC" id="2.7.1.21"/>
    </reaction>
</comment>
<dbReference type="Proteomes" id="UP000244978">
    <property type="component" value="Unassembled WGS sequence"/>
</dbReference>
<proteinExistence type="inferred from homology"/>
<dbReference type="Pfam" id="PF00265">
    <property type="entry name" value="TK"/>
    <property type="match status" value="1"/>
</dbReference>
<evidence type="ECO:0000313" key="11">
    <source>
        <dbReference type="EMBL" id="PWB97350.1"/>
    </source>
</evidence>
<feature type="active site" description="Proton acceptor" evidence="8">
    <location>
        <position position="94"/>
    </location>
</feature>
<comment type="similarity">
    <text evidence="1 10">Belongs to the thymidine kinase family.</text>
</comment>
<dbReference type="GO" id="GO:0004797">
    <property type="term" value="F:thymidine kinase activity"/>
    <property type="evidence" value="ECO:0007669"/>
    <property type="project" value="UniProtKB-EC"/>
</dbReference>
<dbReference type="GO" id="GO:0005829">
    <property type="term" value="C:cytosol"/>
    <property type="evidence" value="ECO:0007669"/>
    <property type="project" value="TreeGrafter"/>
</dbReference>
<keyword evidence="4 9" id="KW-0808">Transferase</keyword>
<dbReference type="InterPro" id="IPR001267">
    <property type="entry name" value="Thymidine_kinase"/>
</dbReference>
<evidence type="ECO:0000256" key="6">
    <source>
        <dbReference type="ARBA" id="ARBA00022777"/>
    </source>
</evidence>
<keyword evidence="7 9" id="KW-0067">ATP-binding</keyword>
<dbReference type="GO" id="GO:0046104">
    <property type="term" value="P:thymidine metabolic process"/>
    <property type="evidence" value="ECO:0007669"/>
    <property type="project" value="TreeGrafter"/>
</dbReference>
<dbReference type="PANTHER" id="PTHR11441">
    <property type="entry name" value="THYMIDINE KINASE"/>
    <property type="match status" value="1"/>
</dbReference>
<protein>
    <recommendedName>
        <fullName evidence="2 9">Thymidine kinase</fullName>
        <ecNumber evidence="2 9">2.7.1.21</ecNumber>
    </recommendedName>
</protein>
<dbReference type="InterPro" id="IPR027417">
    <property type="entry name" value="P-loop_NTPase"/>
</dbReference>
<dbReference type="GO" id="GO:0005524">
    <property type="term" value="F:ATP binding"/>
    <property type="evidence" value="ECO:0007669"/>
    <property type="project" value="UniProtKB-KW"/>
</dbReference>
<accession>A0A2U1T0E6</accession>
<dbReference type="AlphaFoldDB" id="A0A2U1T0E6"/>
<comment type="caution">
    <text evidence="11">The sequence shown here is derived from an EMBL/GenBank/DDBJ whole genome shotgun (WGS) entry which is preliminary data.</text>
</comment>
<reference evidence="12" key="1">
    <citation type="submission" date="2018-04" db="EMBL/GenBank/DDBJ databases">
        <authorList>
            <person name="Liu S."/>
            <person name="Wang Z."/>
            <person name="Li J."/>
        </authorList>
    </citation>
    <scope>NUCLEOTIDE SEQUENCE [LARGE SCALE GENOMIC DNA]</scope>
    <source>
        <strain evidence="12">S1194</strain>
    </source>
</reference>
<sequence>MAKLYFRYGAMNSGKSTSLLQAAYNYEERGQHVLLAKPRVDTKGADQIVSRLGVTRTVDFVIEPRDDVYALVEAEREAVRQRTGSDISCILIDEAQFLSERQVDDLLRISILENIPVLAYGIRTDFQTVAFPGSRRMLEVAHSLEELKTICRCGRKAVFNARKIGDRFIFAGDQVAIDEGADTAAKRPLSGLGAAGTLSVTYESLCGACYLEESGGVLSSGREDPIDFVYEAAPDPDFT</sequence>
<evidence type="ECO:0000313" key="12">
    <source>
        <dbReference type="Proteomes" id="UP000244978"/>
    </source>
</evidence>
<name>A0A2U1T0E6_9MICO</name>
<keyword evidence="5 9" id="KW-0547">Nucleotide-binding</keyword>
<keyword evidence="12" id="KW-1185">Reference proteome</keyword>
<dbReference type="RefSeq" id="WP_108997362.1">
    <property type="nucleotide sequence ID" value="NZ_QEEX01000001.1"/>
</dbReference>
<dbReference type="PIRSF" id="PIRSF035805">
    <property type="entry name" value="TK_cell"/>
    <property type="match status" value="1"/>
</dbReference>
<dbReference type="EMBL" id="QEEX01000001">
    <property type="protein sequence ID" value="PWB97350.1"/>
    <property type="molecule type" value="Genomic_DNA"/>
</dbReference>
<dbReference type="PANTHER" id="PTHR11441:SF0">
    <property type="entry name" value="THYMIDINE KINASE, CYTOSOLIC"/>
    <property type="match status" value="1"/>
</dbReference>
<dbReference type="Gene3D" id="3.40.50.300">
    <property type="entry name" value="P-loop containing nucleotide triphosphate hydrolases"/>
    <property type="match status" value="1"/>
</dbReference>
<keyword evidence="6 9" id="KW-0418">Kinase</keyword>
<dbReference type="EC" id="2.7.1.21" evidence="2 9"/>
<evidence type="ECO:0000256" key="8">
    <source>
        <dbReference type="PIRSR" id="PIRSR035805-1"/>
    </source>
</evidence>
<evidence type="ECO:0000256" key="10">
    <source>
        <dbReference type="RuleBase" id="RU004165"/>
    </source>
</evidence>
<dbReference type="SUPFAM" id="SSF57716">
    <property type="entry name" value="Glucocorticoid receptor-like (DNA-binding domain)"/>
    <property type="match status" value="1"/>
</dbReference>
<evidence type="ECO:0000256" key="5">
    <source>
        <dbReference type="ARBA" id="ARBA00022741"/>
    </source>
</evidence>
<evidence type="ECO:0000256" key="7">
    <source>
        <dbReference type="ARBA" id="ARBA00022840"/>
    </source>
</evidence>
<keyword evidence="3 9" id="KW-0237">DNA synthesis</keyword>